<comment type="caution">
    <text evidence="1">The sequence shown here is derived from an EMBL/GenBank/DDBJ whole genome shotgun (WGS) entry which is preliminary data.</text>
</comment>
<organism evidence="1 2">
    <name type="scientific">Portunus trituberculatus</name>
    <name type="common">Swimming crab</name>
    <name type="synonym">Neptunus trituberculatus</name>
    <dbReference type="NCBI Taxonomy" id="210409"/>
    <lineage>
        <taxon>Eukaryota</taxon>
        <taxon>Metazoa</taxon>
        <taxon>Ecdysozoa</taxon>
        <taxon>Arthropoda</taxon>
        <taxon>Crustacea</taxon>
        <taxon>Multicrustacea</taxon>
        <taxon>Malacostraca</taxon>
        <taxon>Eumalacostraca</taxon>
        <taxon>Eucarida</taxon>
        <taxon>Decapoda</taxon>
        <taxon>Pleocyemata</taxon>
        <taxon>Brachyura</taxon>
        <taxon>Eubrachyura</taxon>
        <taxon>Portunoidea</taxon>
        <taxon>Portunidae</taxon>
        <taxon>Portuninae</taxon>
        <taxon>Portunus</taxon>
    </lineage>
</organism>
<keyword evidence="2" id="KW-1185">Reference proteome</keyword>
<evidence type="ECO:0000313" key="2">
    <source>
        <dbReference type="Proteomes" id="UP000324222"/>
    </source>
</evidence>
<proteinExistence type="predicted"/>
<gene>
    <name evidence="1" type="ORF">E2C01_051354</name>
</gene>
<name>A0A5B7GIG9_PORTR</name>
<dbReference type="EMBL" id="VSRR010014732">
    <property type="protein sequence ID" value="MPC57376.1"/>
    <property type="molecule type" value="Genomic_DNA"/>
</dbReference>
<sequence length="131" mass="14056">MRVDTEFLGCPGKQEEKSLLDTLFEPRQAERLSAGLVIAGRQSARVSGAGHRVEALPAYLSWRLGALAGALSFANFQRSLDQRCLGLPVAAALSLVGQGQRTPRTALPYPAPSVCLILDVTLNSNEQHDAE</sequence>
<protein>
    <submittedName>
        <fullName evidence="1">Uncharacterized protein</fullName>
    </submittedName>
</protein>
<evidence type="ECO:0000313" key="1">
    <source>
        <dbReference type="EMBL" id="MPC57376.1"/>
    </source>
</evidence>
<dbReference type="AlphaFoldDB" id="A0A5B7GIG9"/>
<accession>A0A5B7GIG9</accession>
<dbReference type="Proteomes" id="UP000324222">
    <property type="component" value="Unassembled WGS sequence"/>
</dbReference>
<reference evidence="1 2" key="1">
    <citation type="submission" date="2019-05" db="EMBL/GenBank/DDBJ databases">
        <title>Another draft genome of Portunus trituberculatus and its Hox gene families provides insights of decapod evolution.</title>
        <authorList>
            <person name="Jeong J.-H."/>
            <person name="Song I."/>
            <person name="Kim S."/>
            <person name="Choi T."/>
            <person name="Kim D."/>
            <person name="Ryu S."/>
            <person name="Kim W."/>
        </authorList>
    </citation>
    <scope>NUCLEOTIDE SEQUENCE [LARGE SCALE GENOMIC DNA]</scope>
    <source>
        <tissue evidence="1">Muscle</tissue>
    </source>
</reference>